<dbReference type="GO" id="GO:0006355">
    <property type="term" value="P:regulation of DNA-templated transcription"/>
    <property type="evidence" value="ECO:0007669"/>
    <property type="project" value="InterPro"/>
</dbReference>
<keyword evidence="1" id="KW-0805">Transcription regulation</keyword>
<dbReference type="Gene3D" id="1.10.10.10">
    <property type="entry name" value="Winged helix-like DNA-binding domain superfamily/Winged helix DNA-binding domain"/>
    <property type="match status" value="1"/>
</dbReference>
<organism evidence="6 7">
    <name type="scientific">Mycolicibacterium poriferae</name>
    <dbReference type="NCBI Taxonomy" id="39694"/>
    <lineage>
        <taxon>Bacteria</taxon>
        <taxon>Bacillati</taxon>
        <taxon>Actinomycetota</taxon>
        <taxon>Actinomycetes</taxon>
        <taxon>Mycobacteriales</taxon>
        <taxon>Mycobacteriaceae</taxon>
        <taxon>Mycolicibacterium</taxon>
    </lineage>
</organism>
<proteinExistence type="predicted"/>
<dbReference type="Pfam" id="PF00196">
    <property type="entry name" value="GerE"/>
    <property type="match status" value="1"/>
</dbReference>
<dbReference type="RefSeq" id="WP_197746573.1">
    <property type="nucleotide sequence ID" value="NZ_AP022570.1"/>
</dbReference>
<protein>
    <submittedName>
        <fullName evidence="6">LuxR family transcriptional regulator</fullName>
    </submittedName>
</protein>
<dbReference type="SUPFAM" id="SSF46894">
    <property type="entry name" value="C-terminal effector domain of the bipartite response regulators"/>
    <property type="match status" value="1"/>
</dbReference>
<dbReference type="InterPro" id="IPR000792">
    <property type="entry name" value="Tscrpt_reg_LuxR_C"/>
</dbReference>
<dbReference type="PANTHER" id="PTHR44688:SF16">
    <property type="entry name" value="DNA-BINDING TRANSCRIPTIONAL ACTIVATOR DEVR_DOSR"/>
    <property type="match status" value="1"/>
</dbReference>
<dbReference type="PANTHER" id="PTHR44688">
    <property type="entry name" value="DNA-BINDING TRANSCRIPTIONAL ACTIVATOR DEVR_DOSR"/>
    <property type="match status" value="1"/>
</dbReference>
<gene>
    <name evidence="6" type="ORF">MPOR_09550</name>
</gene>
<dbReference type="CDD" id="cd06170">
    <property type="entry name" value="LuxR_C_like"/>
    <property type="match status" value="1"/>
</dbReference>
<dbReference type="PROSITE" id="PS00622">
    <property type="entry name" value="HTH_LUXR_1"/>
    <property type="match status" value="1"/>
</dbReference>
<dbReference type="KEGG" id="mpof:MPOR_09550"/>
<keyword evidence="3" id="KW-0804">Transcription</keyword>
<dbReference type="PROSITE" id="PS50043">
    <property type="entry name" value="HTH_LUXR_2"/>
    <property type="match status" value="1"/>
</dbReference>
<feature type="domain" description="HTH luxR-type" evidence="5">
    <location>
        <begin position="769"/>
        <end position="834"/>
    </location>
</feature>
<dbReference type="AlphaFoldDB" id="A0A6N4V6A9"/>
<evidence type="ECO:0000256" key="4">
    <source>
        <dbReference type="SAM" id="MobiDB-lite"/>
    </source>
</evidence>
<dbReference type="SMART" id="SM00421">
    <property type="entry name" value="HTH_LUXR"/>
    <property type="match status" value="1"/>
</dbReference>
<dbReference type="Proteomes" id="UP000466785">
    <property type="component" value="Chromosome"/>
</dbReference>
<evidence type="ECO:0000313" key="7">
    <source>
        <dbReference type="Proteomes" id="UP000466785"/>
    </source>
</evidence>
<dbReference type="PRINTS" id="PR00038">
    <property type="entry name" value="HTHLUXR"/>
</dbReference>
<dbReference type="InterPro" id="IPR016032">
    <property type="entry name" value="Sig_transdc_resp-reg_C-effctor"/>
</dbReference>
<dbReference type="NCBIfam" id="NF038181">
    <property type="entry name" value="reg_ATPase_IniR"/>
    <property type="match status" value="1"/>
</dbReference>
<evidence type="ECO:0000256" key="3">
    <source>
        <dbReference type="ARBA" id="ARBA00023163"/>
    </source>
</evidence>
<evidence type="ECO:0000256" key="1">
    <source>
        <dbReference type="ARBA" id="ARBA00023015"/>
    </source>
</evidence>
<evidence type="ECO:0000259" key="5">
    <source>
        <dbReference type="PROSITE" id="PS50043"/>
    </source>
</evidence>
<sequence>MRVPPAARAAVASLAAAPTEPVVMAVTGGIGTGKSATLAAVRAALAAAGVPVTPRPPRPGEEPGQAVVVDDAHLLDDDALQQMTALVLDRTCTVVVAAEPLAHRPALRTLVTAVQRESPVLALSALTAAEIADAAATILGTEPSPELIRTLTTATGGLPLLITAALSEPGTDPVALARRAEHALTERLRWCNDAVLDAVVVLSLSGELGAADLAAAMRIEVPDAVALVDRARASGLPGPSFPDTFLQRVHHCAAHSVGAARHRQLETTLLTTQLDSASLSAELALQLAEHGLQDARLARTLTDLAGRPDTTPTRAARLFRAARSAGGANVSAALADALATSGDLVTAGRLAEELLGSDGRDERVAAVRIGAAVAAHSGAMVQAADLYRWLGPQPDPVVAANGILAGFATGDLELARSAFGGPAQGPPTSASRAARCLGDGVLASVDQPYLEVMSVLGRALGVDADRMPIGVDSAAAVAALAALHGGDPVRARSVLARALHGGDGPAGHELSGNAHSHVYSHRHRLLQGWLRMQDGQLRAAGTDARTVLSAPDGRLPRRDALWAHALNTAIARRAGDSGALHTHWHAAMEVLVECSVDVFSALPVGELWVAAVLLRRQDRVEHPVREVFTALESLGNPALWSVPLQWAGVHAGILANTPDAVAPYGQALTAAAAESTYARALATAGRTWLRVLAQRVDTDDVTAAARKLCQFGLTWEATRLASQAALHSPDARVSGAMLQLARDLKHTIAADESALSERPSAGTRRGEVVRPATPTLSDREREVAELLLLGRPYRDIGSQLLISAKTVEHHVARIRRRLGAESRSEMLSMLRALLDTAPAGSDPT</sequence>
<evidence type="ECO:0000256" key="2">
    <source>
        <dbReference type="ARBA" id="ARBA00023125"/>
    </source>
</evidence>
<keyword evidence="2" id="KW-0238">DNA-binding</keyword>
<dbReference type="EMBL" id="AP022570">
    <property type="protein sequence ID" value="BBX49929.1"/>
    <property type="molecule type" value="Genomic_DNA"/>
</dbReference>
<name>A0A6N4V6A9_9MYCO</name>
<keyword evidence="7" id="KW-1185">Reference proteome</keyword>
<feature type="region of interest" description="Disordered" evidence="4">
    <location>
        <begin position="753"/>
        <end position="776"/>
    </location>
</feature>
<dbReference type="InterPro" id="IPR036388">
    <property type="entry name" value="WH-like_DNA-bd_sf"/>
</dbReference>
<accession>A0A6N4V6A9</accession>
<evidence type="ECO:0000313" key="6">
    <source>
        <dbReference type="EMBL" id="BBX49929.1"/>
    </source>
</evidence>
<reference evidence="6 7" key="1">
    <citation type="journal article" date="2019" name="Emerg. Microbes Infect.">
        <title>Comprehensive subspecies identification of 175 nontuberculous mycobacteria species based on 7547 genomic profiles.</title>
        <authorList>
            <person name="Matsumoto Y."/>
            <person name="Kinjo T."/>
            <person name="Motooka D."/>
            <person name="Nabeya D."/>
            <person name="Jung N."/>
            <person name="Uechi K."/>
            <person name="Horii T."/>
            <person name="Iida T."/>
            <person name="Fujita J."/>
            <person name="Nakamura S."/>
        </authorList>
    </citation>
    <scope>NUCLEOTIDE SEQUENCE [LARGE SCALE GENOMIC DNA]</scope>
    <source>
        <strain evidence="6 7">JCM 12603</strain>
    </source>
</reference>
<dbReference type="GO" id="GO:0003677">
    <property type="term" value="F:DNA binding"/>
    <property type="evidence" value="ECO:0007669"/>
    <property type="project" value="UniProtKB-KW"/>
</dbReference>